<dbReference type="PROSITE" id="PS00107">
    <property type="entry name" value="PROTEIN_KINASE_ATP"/>
    <property type="match status" value="1"/>
</dbReference>
<keyword evidence="7 13" id="KW-0547">Nucleotide-binding</keyword>
<comment type="catalytic activity">
    <reaction evidence="10">
        <text>L-threonyl-[protein] + ATP = O-phospho-L-threonyl-[protein] + ADP + H(+)</text>
        <dbReference type="Rhea" id="RHEA:46608"/>
        <dbReference type="Rhea" id="RHEA-COMP:11060"/>
        <dbReference type="Rhea" id="RHEA-COMP:11605"/>
        <dbReference type="ChEBI" id="CHEBI:15378"/>
        <dbReference type="ChEBI" id="CHEBI:30013"/>
        <dbReference type="ChEBI" id="CHEBI:30616"/>
        <dbReference type="ChEBI" id="CHEBI:61977"/>
        <dbReference type="ChEBI" id="CHEBI:456216"/>
        <dbReference type="EC" id="2.7.11.1"/>
    </reaction>
</comment>
<dbReference type="InterPro" id="IPR008271">
    <property type="entry name" value="Ser/Thr_kinase_AS"/>
</dbReference>
<dbReference type="Pfam" id="PF07714">
    <property type="entry name" value="PK_Tyr_Ser-Thr"/>
    <property type="match status" value="1"/>
</dbReference>
<dbReference type="CDD" id="cd14066">
    <property type="entry name" value="STKc_IRAK"/>
    <property type="match status" value="1"/>
</dbReference>
<dbReference type="Gene3D" id="1.10.510.10">
    <property type="entry name" value="Transferase(Phosphotransferase) domain 1"/>
    <property type="match status" value="1"/>
</dbReference>
<dbReference type="Proteomes" id="UP000515123">
    <property type="component" value="Linkage group 13"/>
</dbReference>
<dbReference type="PANTHER" id="PTHR47987">
    <property type="entry name" value="OS08G0249100 PROTEIN"/>
    <property type="match status" value="1"/>
</dbReference>
<feature type="domain" description="Protein kinase" evidence="16">
    <location>
        <begin position="179"/>
        <end position="453"/>
    </location>
</feature>
<reference evidence="17" key="1">
    <citation type="journal article" date="2015" name="Nat. Genet.">
        <title>The pineapple genome and the evolution of CAM photosynthesis.</title>
        <authorList>
            <person name="Ming R."/>
            <person name="VanBuren R."/>
            <person name="Wai C.M."/>
            <person name="Tang H."/>
            <person name="Schatz M.C."/>
            <person name="Bowers J.E."/>
            <person name="Lyons E."/>
            <person name="Wang M.L."/>
            <person name="Chen J."/>
            <person name="Biggers E."/>
            <person name="Zhang J."/>
            <person name="Huang L."/>
            <person name="Zhang L."/>
            <person name="Miao W."/>
            <person name="Zhang J."/>
            <person name="Ye Z."/>
            <person name="Miao C."/>
            <person name="Lin Z."/>
            <person name="Wang H."/>
            <person name="Zhou H."/>
            <person name="Yim W.C."/>
            <person name="Priest H.D."/>
            <person name="Zheng C."/>
            <person name="Woodhouse M."/>
            <person name="Edger P.P."/>
            <person name="Guyot R."/>
            <person name="Guo H.B."/>
            <person name="Guo H."/>
            <person name="Zheng G."/>
            <person name="Singh R."/>
            <person name="Sharma A."/>
            <person name="Min X."/>
            <person name="Zheng Y."/>
            <person name="Lee H."/>
            <person name="Gurtowski J."/>
            <person name="Sedlazeck F.J."/>
            <person name="Harkess A."/>
            <person name="McKain M.R."/>
            <person name="Liao Z."/>
            <person name="Fang J."/>
            <person name="Liu J."/>
            <person name="Zhang X."/>
            <person name="Zhang Q."/>
            <person name="Hu W."/>
            <person name="Qin Y."/>
            <person name="Wang K."/>
            <person name="Chen L.Y."/>
            <person name="Shirley N."/>
            <person name="Lin Y.R."/>
            <person name="Liu L.Y."/>
            <person name="Hernandez A.G."/>
            <person name="Wright C.L."/>
            <person name="Bulone V."/>
            <person name="Tuskan G.A."/>
            <person name="Heath K."/>
            <person name="Zee F."/>
            <person name="Moore P.H."/>
            <person name="Sunkar R."/>
            <person name="Leebens-Mack J.H."/>
            <person name="Mockler T."/>
            <person name="Bennetzen J.L."/>
            <person name="Freeling M."/>
            <person name="Sankoff D."/>
            <person name="Paterson A.H."/>
            <person name="Zhu X."/>
            <person name="Yang X."/>
            <person name="Smith J.A."/>
            <person name="Cushman J.C."/>
            <person name="Paull R.E."/>
            <person name="Yu Q."/>
        </authorList>
    </citation>
    <scope>NUCLEOTIDE SEQUENCE [LARGE SCALE GENOMIC DNA]</scope>
    <source>
        <strain evidence="17">cv. F153</strain>
    </source>
</reference>
<evidence type="ECO:0000259" key="16">
    <source>
        <dbReference type="PROSITE" id="PS50011"/>
    </source>
</evidence>
<dbReference type="GO" id="GO:0004674">
    <property type="term" value="F:protein serine/threonine kinase activity"/>
    <property type="evidence" value="ECO:0007669"/>
    <property type="project" value="UniProtKB-KW"/>
</dbReference>
<evidence type="ECO:0000256" key="8">
    <source>
        <dbReference type="ARBA" id="ARBA00022777"/>
    </source>
</evidence>
<dbReference type="OrthoDB" id="4062651at2759"/>
<dbReference type="InterPro" id="IPR011009">
    <property type="entry name" value="Kinase-like_dom_sf"/>
</dbReference>
<evidence type="ECO:0000256" key="2">
    <source>
        <dbReference type="ARBA" id="ARBA00012513"/>
    </source>
</evidence>
<feature type="binding site" evidence="13">
    <location>
        <position position="207"/>
    </location>
    <ligand>
        <name>ATP</name>
        <dbReference type="ChEBI" id="CHEBI:30616"/>
    </ligand>
</feature>
<dbReference type="GO" id="GO:0051020">
    <property type="term" value="F:GTPase binding"/>
    <property type="evidence" value="ECO:0007669"/>
    <property type="project" value="UniProtKB-ARBA"/>
</dbReference>
<keyword evidence="8" id="KW-0418">Kinase</keyword>
<dbReference type="RefSeq" id="XP_020101291.1">
    <property type="nucleotide sequence ID" value="XM_020245702.1"/>
</dbReference>
<keyword evidence="4 14" id="KW-0723">Serine/threonine-protein kinase</keyword>
<sequence>MEEELKNDHITGSPQGECSEKPRRKVAVFPSREQDPPIRLSASVSAHDLRSLELEKESRGERAEPSPGGVLEDCCIRSSDSETVSSKASTSYAEVQVARCQVSMWRGFIQLWRKKSMQRLSSFPPFGVPKLSRRRMSSTEPLAVPRSSSTHGENNEYCLVKPCRRNFTLAELQKATNDFSPDNIIGKGGYAEVYKGRLENGEVVAIKRLNQGTSDERTKNFLTELGITVHVNHPNTAKLIGLGVDGGMHLVLQLSPHGSLANLLHGSKSKLNWDVRYKVALGTAKGLEYLHEKCPRRIIHRDIKAANILLTEEFEPQISDFGLAKWLPDKLTHHTVSSFEGTFGYLAPEYCTHGIVDEKTDVYSYGVLLLELITGRKALDTSKQSLVMWVKPFLEKNQWTTELLDPSFCDSYDSKQVSRVAQVARMCIQHSPMLRPRMSQVVKLLSSEEDPLESKNIIQKSLIRRTYSEELHDAEEYNATRYLSDISRHKKLAFDF</sequence>
<dbReference type="PROSITE" id="PS00108">
    <property type="entry name" value="PROTEIN_KINASE_ST"/>
    <property type="match status" value="1"/>
</dbReference>
<accession>A0A6P5FY46</accession>
<evidence type="ECO:0000313" key="17">
    <source>
        <dbReference type="Proteomes" id="UP000515123"/>
    </source>
</evidence>
<evidence type="ECO:0000256" key="12">
    <source>
        <dbReference type="ARBA" id="ARBA00063228"/>
    </source>
</evidence>
<evidence type="ECO:0000256" key="9">
    <source>
        <dbReference type="ARBA" id="ARBA00022840"/>
    </source>
</evidence>
<feature type="region of interest" description="Disordered" evidence="15">
    <location>
        <begin position="1"/>
        <end position="74"/>
    </location>
</feature>
<keyword evidence="17" id="KW-1185">Reference proteome</keyword>
<evidence type="ECO:0000256" key="5">
    <source>
        <dbReference type="ARBA" id="ARBA00022553"/>
    </source>
</evidence>
<dbReference type="InterPro" id="IPR017441">
    <property type="entry name" value="Protein_kinase_ATP_BS"/>
</dbReference>
<gene>
    <name evidence="18" type="primary">LOC109719158</name>
</gene>
<keyword evidence="6" id="KW-0808">Transferase</keyword>
<organism evidence="17 18">
    <name type="scientific">Ananas comosus</name>
    <name type="common">Pineapple</name>
    <name type="synonym">Ananas ananas</name>
    <dbReference type="NCBI Taxonomy" id="4615"/>
    <lineage>
        <taxon>Eukaryota</taxon>
        <taxon>Viridiplantae</taxon>
        <taxon>Streptophyta</taxon>
        <taxon>Embryophyta</taxon>
        <taxon>Tracheophyta</taxon>
        <taxon>Spermatophyta</taxon>
        <taxon>Magnoliopsida</taxon>
        <taxon>Liliopsida</taxon>
        <taxon>Poales</taxon>
        <taxon>Bromeliaceae</taxon>
        <taxon>Bromelioideae</taxon>
        <taxon>Ananas</taxon>
    </lineage>
</organism>
<dbReference type="PANTHER" id="PTHR47987:SF13">
    <property type="entry name" value="RECEPTOR-LIKE CYTOSOLIC SERINE_THREONINE-PROTEIN KINASE RBK2"/>
    <property type="match status" value="1"/>
</dbReference>
<evidence type="ECO:0000256" key="14">
    <source>
        <dbReference type="RuleBase" id="RU000304"/>
    </source>
</evidence>
<dbReference type="PROSITE" id="PS50011">
    <property type="entry name" value="PROTEIN_KINASE_DOM"/>
    <property type="match status" value="1"/>
</dbReference>
<comment type="similarity">
    <text evidence="14">Belongs to the protein kinase superfamily.</text>
</comment>
<dbReference type="InterPro" id="IPR046958">
    <property type="entry name" value="RBK1/2/STUNTED"/>
</dbReference>
<dbReference type="SUPFAM" id="SSF56112">
    <property type="entry name" value="Protein kinase-like (PK-like)"/>
    <property type="match status" value="1"/>
</dbReference>
<evidence type="ECO:0000313" key="18">
    <source>
        <dbReference type="RefSeq" id="XP_020101291.1"/>
    </source>
</evidence>
<dbReference type="GO" id="GO:0005524">
    <property type="term" value="F:ATP binding"/>
    <property type="evidence" value="ECO:0007669"/>
    <property type="project" value="UniProtKB-UniRule"/>
</dbReference>
<keyword evidence="3" id="KW-0963">Cytoplasm</keyword>
<comment type="subunit">
    <text evidence="12">Interacts with ARAC5 and ARAC10.</text>
</comment>
<evidence type="ECO:0000256" key="10">
    <source>
        <dbReference type="ARBA" id="ARBA00047899"/>
    </source>
</evidence>
<dbReference type="GeneID" id="109719158"/>
<keyword evidence="9 13" id="KW-0067">ATP-binding</keyword>
<evidence type="ECO:0000256" key="13">
    <source>
        <dbReference type="PROSITE-ProRule" id="PRU10141"/>
    </source>
</evidence>
<keyword evidence="5" id="KW-0597">Phosphoprotein</keyword>
<dbReference type="GO" id="GO:0005737">
    <property type="term" value="C:cytoplasm"/>
    <property type="evidence" value="ECO:0007669"/>
    <property type="project" value="UniProtKB-SubCell"/>
</dbReference>
<comment type="subcellular location">
    <subcellularLocation>
        <location evidence="1">Cytoplasm</location>
    </subcellularLocation>
</comment>
<evidence type="ECO:0000256" key="7">
    <source>
        <dbReference type="ARBA" id="ARBA00022741"/>
    </source>
</evidence>
<dbReference type="Gene3D" id="3.30.200.20">
    <property type="entry name" value="Phosphorylase Kinase, domain 1"/>
    <property type="match status" value="1"/>
</dbReference>
<dbReference type="SMART" id="SM00220">
    <property type="entry name" value="S_TKc"/>
    <property type="match status" value="1"/>
</dbReference>
<protein>
    <recommendedName>
        <fullName evidence="2">non-specific serine/threonine protein kinase</fullName>
        <ecNumber evidence="2">2.7.11.1</ecNumber>
    </recommendedName>
</protein>
<dbReference type="FunFam" id="1.10.510.10:FF:000335">
    <property type="entry name" value="receptor-like cytosolic serine/threonine-protein kinase RBK2"/>
    <property type="match status" value="1"/>
</dbReference>
<dbReference type="AlphaFoldDB" id="A0A6P5FY46"/>
<evidence type="ECO:0000256" key="11">
    <source>
        <dbReference type="ARBA" id="ARBA00048679"/>
    </source>
</evidence>
<feature type="compositionally biased region" description="Basic and acidic residues" evidence="15">
    <location>
        <begin position="47"/>
        <end position="64"/>
    </location>
</feature>
<evidence type="ECO:0000256" key="15">
    <source>
        <dbReference type="SAM" id="MobiDB-lite"/>
    </source>
</evidence>
<name>A0A6P5FY46_ANACO</name>
<evidence type="ECO:0000256" key="1">
    <source>
        <dbReference type="ARBA" id="ARBA00004496"/>
    </source>
</evidence>
<dbReference type="EC" id="2.7.11.1" evidence="2"/>
<proteinExistence type="inferred from homology"/>
<dbReference type="InterPro" id="IPR000719">
    <property type="entry name" value="Prot_kinase_dom"/>
</dbReference>
<evidence type="ECO:0000256" key="3">
    <source>
        <dbReference type="ARBA" id="ARBA00022490"/>
    </source>
</evidence>
<evidence type="ECO:0000256" key="4">
    <source>
        <dbReference type="ARBA" id="ARBA00022527"/>
    </source>
</evidence>
<reference evidence="18" key="2">
    <citation type="submission" date="2025-08" db="UniProtKB">
        <authorList>
            <consortium name="RefSeq"/>
        </authorList>
    </citation>
    <scope>IDENTIFICATION</scope>
    <source>
        <tissue evidence="18">Leaf</tissue>
    </source>
</reference>
<evidence type="ECO:0000256" key="6">
    <source>
        <dbReference type="ARBA" id="ARBA00022679"/>
    </source>
</evidence>
<comment type="catalytic activity">
    <reaction evidence="11">
        <text>L-seryl-[protein] + ATP = O-phospho-L-seryl-[protein] + ADP + H(+)</text>
        <dbReference type="Rhea" id="RHEA:17989"/>
        <dbReference type="Rhea" id="RHEA-COMP:9863"/>
        <dbReference type="Rhea" id="RHEA-COMP:11604"/>
        <dbReference type="ChEBI" id="CHEBI:15378"/>
        <dbReference type="ChEBI" id="CHEBI:29999"/>
        <dbReference type="ChEBI" id="CHEBI:30616"/>
        <dbReference type="ChEBI" id="CHEBI:83421"/>
        <dbReference type="ChEBI" id="CHEBI:456216"/>
        <dbReference type="EC" id="2.7.11.1"/>
    </reaction>
</comment>
<dbReference type="InterPro" id="IPR001245">
    <property type="entry name" value="Ser-Thr/Tyr_kinase_cat_dom"/>
</dbReference>